<dbReference type="EMBL" id="JZWT02000022">
    <property type="protein sequence ID" value="MFB6491148.1"/>
    <property type="molecule type" value="Genomic_DNA"/>
</dbReference>
<sequence>MSEEVIAEVQGPLVFRIIYDKELGYLFANIPINKRISSSALREIMTITNDPWRYLDGVGLVLDLSAWAQEGDVDVQAIGKALEAKYKEILPVIKEVVDKVQTVKKKKSKKRRKRKKASRRKRRSRKSK</sequence>
<accession>A0ACC6V2I5</accession>
<dbReference type="Proteomes" id="UP000033636">
    <property type="component" value="Unassembled WGS sequence"/>
</dbReference>
<comment type="caution">
    <text evidence="1">The sequence shown here is derived from an EMBL/GenBank/DDBJ whole genome shotgun (WGS) entry which is preliminary data.</text>
</comment>
<evidence type="ECO:0000313" key="1">
    <source>
        <dbReference type="EMBL" id="MFB6491148.1"/>
    </source>
</evidence>
<reference evidence="1" key="1">
    <citation type="submission" date="2024-07" db="EMBL/GenBank/DDBJ databases">
        <title>Metagenome and Metagenome-Assembled Genomes of Archaea from a hot spring from the geothermal field of Los Azufres, Mexico.</title>
        <authorList>
            <person name="Marin-Paredes R."/>
            <person name="Martinez-Romero E."/>
            <person name="Servin-Garciduenas L.E."/>
        </authorList>
    </citation>
    <scope>NUCLEOTIDE SEQUENCE</scope>
</reference>
<name>A0ACC6V2I5_9CREN</name>
<organism evidence="1 2">
    <name type="scientific">Thermoproteus sp. AZ2</name>
    <dbReference type="NCBI Taxonomy" id="1609232"/>
    <lineage>
        <taxon>Archaea</taxon>
        <taxon>Thermoproteota</taxon>
        <taxon>Thermoprotei</taxon>
        <taxon>Thermoproteales</taxon>
        <taxon>Thermoproteaceae</taxon>
        <taxon>Thermoproteus</taxon>
    </lineage>
</organism>
<evidence type="ECO:0000313" key="2">
    <source>
        <dbReference type="Proteomes" id="UP000033636"/>
    </source>
</evidence>
<proteinExistence type="predicted"/>
<gene>
    <name evidence="1" type="ORF">TU35_007935</name>
</gene>
<protein>
    <submittedName>
        <fullName evidence="1">Uncharacterized protein</fullName>
    </submittedName>
</protein>